<dbReference type="AlphaFoldDB" id="A0A5J6HS41"/>
<dbReference type="KEGG" id="salw:CP975_29610"/>
<gene>
    <name evidence="1" type="ORF">CP975_29610</name>
</gene>
<sequence>MPVGRGAHAESEVWWDLTRDYKAVRLKGPVDTEKLERNYPDGDAALDGLVEGGGVYAGMVRIRLTLMNFTKVPVSITGVRARVTAEEPVSEGSLLSCGGPQGGIDITRVRIDLGSPTRAAQEYDGKALVGQYPTQQVQLAKQDEPAIFDILVVAGETTASYVLDVDYQQGTNKGRIVVDQSGKPFVLAPAEGDVRAKYHCDNAATGWEKNR</sequence>
<dbReference type="EMBL" id="CP023695">
    <property type="protein sequence ID" value="QEV21151.1"/>
    <property type="molecule type" value="Genomic_DNA"/>
</dbReference>
<proteinExistence type="predicted"/>
<name>A0A5J6HS41_STRAD</name>
<evidence type="ECO:0000313" key="1">
    <source>
        <dbReference type="EMBL" id="QEV21151.1"/>
    </source>
</evidence>
<protein>
    <submittedName>
        <fullName evidence="1">Uncharacterized protein</fullName>
    </submittedName>
</protein>
<dbReference type="Proteomes" id="UP000326553">
    <property type="component" value="Chromosome"/>
</dbReference>
<accession>A0A5J6HS41</accession>
<organism evidence="1 2">
    <name type="scientific">Streptomyces alboniger</name>
    <dbReference type="NCBI Taxonomy" id="132473"/>
    <lineage>
        <taxon>Bacteria</taxon>
        <taxon>Bacillati</taxon>
        <taxon>Actinomycetota</taxon>
        <taxon>Actinomycetes</taxon>
        <taxon>Kitasatosporales</taxon>
        <taxon>Streptomycetaceae</taxon>
        <taxon>Streptomyces</taxon>
        <taxon>Streptomyces aurantiacus group</taxon>
    </lineage>
</organism>
<dbReference type="OrthoDB" id="4199747at2"/>
<keyword evidence="2" id="KW-1185">Reference proteome</keyword>
<reference evidence="1 2" key="1">
    <citation type="submission" date="2017-09" db="EMBL/GenBank/DDBJ databases">
        <authorList>
            <person name="Lee N."/>
            <person name="Cho B.-K."/>
        </authorList>
    </citation>
    <scope>NUCLEOTIDE SEQUENCE [LARGE SCALE GENOMIC DNA]</scope>
    <source>
        <strain evidence="1 2">ATCC 12461</strain>
    </source>
</reference>
<evidence type="ECO:0000313" key="2">
    <source>
        <dbReference type="Proteomes" id="UP000326553"/>
    </source>
</evidence>